<evidence type="ECO:0000259" key="3">
    <source>
        <dbReference type="PROSITE" id="PS50113"/>
    </source>
</evidence>
<dbReference type="SMART" id="SM00091">
    <property type="entry name" value="PAS"/>
    <property type="match status" value="3"/>
</dbReference>
<dbReference type="NCBIfam" id="TIGR00229">
    <property type="entry name" value="sensory_box"/>
    <property type="match status" value="3"/>
</dbReference>
<gene>
    <name evidence="5" type="ORF">METEAL_23450</name>
</gene>
<keyword evidence="1" id="KW-0812">Transmembrane</keyword>
<dbReference type="PANTHER" id="PTHR44757:SF2">
    <property type="entry name" value="BIOFILM ARCHITECTURE MAINTENANCE PROTEIN MBAA"/>
    <property type="match status" value="1"/>
</dbReference>
<dbReference type="Gene3D" id="3.30.450.20">
    <property type="entry name" value="PAS domain"/>
    <property type="match status" value="3"/>
</dbReference>
<dbReference type="InterPro" id="IPR021796">
    <property type="entry name" value="Tll0287-like_dom"/>
</dbReference>
<dbReference type="PROSITE" id="PS50887">
    <property type="entry name" value="GGDEF"/>
    <property type="match status" value="1"/>
</dbReference>
<dbReference type="SUPFAM" id="SSF55073">
    <property type="entry name" value="Nucleotide cyclase"/>
    <property type="match status" value="1"/>
</dbReference>
<dbReference type="CDD" id="cd01949">
    <property type="entry name" value="GGDEF"/>
    <property type="match status" value="1"/>
</dbReference>
<dbReference type="InterPro" id="IPR052155">
    <property type="entry name" value="Biofilm_reg_signaling"/>
</dbReference>
<feature type="domain" description="PAC" evidence="3">
    <location>
        <begin position="227"/>
        <end position="279"/>
    </location>
</feature>
<dbReference type="EMBL" id="AP027080">
    <property type="protein sequence ID" value="BDU73171.1"/>
    <property type="molecule type" value="Genomic_DNA"/>
</dbReference>
<dbReference type="GO" id="GO:0003824">
    <property type="term" value="F:catalytic activity"/>
    <property type="evidence" value="ECO:0007669"/>
    <property type="project" value="UniProtKB-ARBA"/>
</dbReference>
<evidence type="ECO:0000313" key="6">
    <source>
        <dbReference type="Proteomes" id="UP001238179"/>
    </source>
</evidence>
<dbReference type="NCBIfam" id="TIGR00254">
    <property type="entry name" value="GGDEF"/>
    <property type="match status" value="1"/>
</dbReference>
<dbReference type="Pfam" id="PF00990">
    <property type="entry name" value="GGDEF"/>
    <property type="match status" value="1"/>
</dbReference>
<keyword evidence="6" id="KW-1185">Reference proteome</keyword>
<dbReference type="InterPro" id="IPR013656">
    <property type="entry name" value="PAS_4"/>
</dbReference>
<reference evidence="6" key="1">
    <citation type="journal article" date="2023" name="Int. J. Syst. Evol. Microbiol.">
        <title>Mesoterricola silvestris gen. nov., sp. nov., Mesoterricola sediminis sp. nov., Geothrix oryzae sp. nov., Geothrix edaphica sp. nov., Geothrix rubra sp. nov., and Geothrix limicola sp. nov., six novel members of Acidobacteriota isolated from soils.</title>
        <authorList>
            <person name="Itoh H."/>
            <person name="Sugisawa Y."/>
            <person name="Mise K."/>
            <person name="Xu Z."/>
            <person name="Kuniyasu M."/>
            <person name="Ushijima N."/>
            <person name="Kawano K."/>
            <person name="Kobayashi E."/>
            <person name="Shiratori Y."/>
            <person name="Masuda Y."/>
            <person name="Senoo K."/>
        </authorList>
    </citation>
    <scope>NUCLEOTIDE SEQUENCE [LARGE SCALE GENOMIC DNA]</scope>
    <source>
        <strain evidence="6">W79</strain>
    </source>
</reference>
<evidence type="ECO:0008006" key="7">
    <source>
        <dbReference type="Google" id="ProtNLM"/>
    </source>
</evidence>
<feature type="domain" description="PAS" evidence="2">
    <location>
        <begin position="302"/>
        <end position="327"/>
    </location>
</feature>
<dbReference type="CDD" id="cd00130">
    <property type="entry name" value="PAS"/>
    <property type="match status" value="2"/>
</dbReference>
<dbReference type="InterPro" id="IPR000014">
    <property type="entry name" value="PAS"/>
</dbReference>
<evidence type="ECO:0000259" key="2">
    <source>
        <dbReference type="PROSITE" id="PS50112"/>
    </source>
</evidence>
<sequence length="708" mass="77490">MGRMGTATGQRRHLATLDPIRPEDAPDAWEREALLALNQGRQEVFAPTVMAGQPTLRYMGTLTAEDGCLHCHAGKGAHAGDVLGGISIAVPLDTLRATLAQRHQMAFQGALAILWFMGLGGLWVTAKRDQAFQVANLRALEELKASKDRYQLISENAADVVWLLDLPSQRFSFVSPSVHKVTGYTVEEFLQHPLDHFLTAESVQEARARLEVRIQTVREGDAARLTETNQLDLIRLDGVIVPLEVRTTLLAGPDGSFATVLGVSHDITERKAAYEALHKSEELFSRAFSLSPDAVCISRLKDGVYIAINNGFTRILGYSADRILGRSSTDPANQLWDQVGDRQSWVAVLEAQGEYLGLEAVFRTQAGRPLTGLMSAKVIEVNGETCILSIIRDITEQREAARRLKEAQDLNQKLLEASPLGIAAYRADTGQCVLANPALSTILGGTQEQFLAQNFRTISSWKGSGLLAAAEACLAGHETARVTLEFDSTFGKHLWIFTSMEPFEASQEPHLLVMIEDVTERVLGERRLLDANAKLDRLAREDALTGLGNRRAFNERLETEVRRTRRAGKSLSIIMGDIDYFKRYNDHYGHPMGDACLITVAEIMQDLFKRSGDLVARIGGEEFAILLPETPLEAAAQLAATLREAIQAAGIPHEASGIAEVVTLSIGVASTNLSGDALPSRLLKLVDGALYQSKKNGRNRVFIAPSQE</sequence>
<evidence type="ECO:0000256" key="1">
    <source>
        <dbReference type="SAM" id="Phobius"/>
    </source>
</evidence>
<organism evidence="5 6">
    <name type="scientific">Mesoterricola silvestris</name>
    <dbReference type="NCBI Taxonomy" id="2927979"/>
    <lineage>
        <taxon>Bacteria</taxon>
        <taxon>Pseudomonadati</taxon>
        <taxon>Acidobacteriota</taxon>
        <taxon>Holophagae</taxon>
        <taxon>Holophagales</taxon>
        <taxon>Holophagaceae</taxon>
        <taxon>Mesoterricola</taxon>
    </lineage>
</organism>
<evidence type="ECO:0000313" key="5">
    <source>
        <dbReference type="EMBL" id="BDU73171.1"/>
    </source>
</evidence>
<evidence type="ECO:0000259" key="4">
    <source>
        <dbReference type="PROSITE" id="PS50887"/>
    </source>
</evidence>
<dbReference type="InterPro" id="IPR000160">
    <property type="entry name" value="GGDEF_dom"/>
</dbReference>
<dbReference type="PROSITE" id="PS50112">
    <property type="entry name" value="PAS"/>
    <property type="match status" value="2"/>
</dbReference>
<dbReference type="Pfam" id="PF13426">
    <property type="entry name" value="PAS_9"/>
    <property type="match status" value="2"/>
</dbReference>
<proteinExistence type="predicted"/>
<dbReference type="SUPFAM" id="SSF55785">
    <property type="entry name" value="PYP-like sensor domain (PAS domain)"/>
    <property type="match status" value="3"/>
</dbReference>
<dbReference type="KEGG" id="msil:METEAL_23450"/>
<dbReference type="Proteomes" id="UP001238179">
    <property type="component" value="Chromosome"/>
</dbReference>
<keyword evidence="1" id="KW-0472">Membrane</keyword>
<dbReference type="FunFam" id="3.30.70.270:FF:000001">
    <property type="entry name" value="Diguanylate cyclase domain protein"/>
    <property type="match status" value="1"/>
</dbReference>
<dbReference type="InterPro" id="IPR043128">
    <property type="entry name" value="Rev_trsase/Diguanyl_cyclase"/>
</dbReference>
<dbReference type="Gene3D" id="3.30.70.270">
    <property type="match status" value="1"/>
</dbReference>
<dbReference type="Pfam" id="PF11845">
    <property type="entry name" value="Tll0287-like"/>
    <property type="match status" value="1"/>
</dbReference>
<keyword evidence="1" id="KW-1133">Transmembrane helix</keyword>
<dbReference type="SMART" id="SM00267">
    <property type="entry name" value="GGDEF"/>
    <property type="match status" value="1"/>
</dbReference>
<dbReference type="AlphaFoldDB" id="A0AA48GWJ8"/>
<dbReference type="InterPro" id="IPR000700">
    <property type="entry name" value="PAS-assoc_C"/>
</dbReference>
<dbReference type="SMART" id="SM00086">
    <property type="entry name" value="PAC"/>
    <property type="match status" value="3"/>
</dbReference>
<feature type="transmembrane region" description="Helical" evidence="1">
    <location>
        <begin position="105"/>
        <end position="124"/>
    </location>
</feature>
<dbReference type="PANTHER" id="PTHR44757">
    <property type="entry name" value="DIGUANYLATE CYCLASE DGCP"/>
    <property type="match status" value="1"/>
</dbReference>
<feature type="domain" description="GGDEF" evidence="4">
    <location>
        <begin position="569"/>
        <end position="706"/>
    </location>
</feature>
<dbReference type="InterPro" id="IPR029787">
    <property type="entry name" value="Nucleotide_cyclase"/>
</dbReference>
<name>A0AA48GWJ8_9BACT</name>
<dbReference type="InterPro" id="IPR035965">
    <property type="entry name" value="PAS-like_dom_sf"/>
</dbReference>
<dbReference type="PROSITE" id="PS50113">
    <property type="entry name" value="PAC"/>
    <property type="match status" value="1"/>
</dbReference>
<dbReference type="InterPro" id="IPR001610">
    <property type="entry name" value="PAC"/>
</dbReference>
<protein>
    <recommendedName>
        <fullName evidence="7">Diguanylate cyclase</fullName>
    </recommendedName>
</protein>
<dbReference type="Pfam" id="PF08448">
    <property type="entry name" value="PAS_4"/>
    <property type="match status" value="1"/>
</dbReference>
<accession>A0AA48GWJ8</accession>
<feature type="domain" description="PAS" evidence="2">
    <location>
        <begin position="146"/>
        <end position="221"/>
    </location>
</feature>